<keyword evidence="6" id="KW-1185">Reference proteome</keyword>
<dbReference type="GeneTree" id="ENSGT00950000182977"/>
<dbReference type="Pfam" id="PF07686">
    <property type="entry name" value="V-set"/>
    <property type="match status" value="2"/>
</dbReference>
<dbReference type="InterPro" id="IPR050671">
    <property type="entry name" value="CD300_family_receptors"/>
</dbReference>
<dbReference type="GO" id="GO:0005886">
    <property type="term" value="C:plasma membrane"/>
    <property type="evidence" value="ECO:0007669"/>
    <property type="project" value="TreeGrafter"/>
</dbReference>
<evidence type="ECO:0000259" key="4">
    <source>
        <dbReference type="PROSITE" id="PS50835"/>
    </source>
</evidence>
<reference evidence="5" key="3">
    <citation type="submission" date="2025-09" db="UniProtKB">
        <authorList>
            <consortium name="Ensembl"/>
        </authorList>
    </citation>
    <scope>IDENTIFICATION</scope>
</reference>
<sequence length="382" mass="42079">MNTCRHSSTVLHSNGFIVCCNSLWTVTKSTAKSGGAITIPCHYHRMFRDHVKYWCKGRTWALCTVMASTDPRRSRGGMSITDIPEELVFTVTMKNLQETDTNRYWCALKVGAIGKPDVKVSVELTVTQGSPDLSVVDELVSVEEGGSVSVQCLYSDTLRGKEKKWCRSGDRHSCQTQTDTSQNASVVISDGKRGVFNVTMKELEKKDAGWYWCSVGDLQAAVHINVTQRSTAHRNTAGQLFFCFISDFLPMFPSTEAVTTPTLPMLHSAFSTFTDSTATSASKTNPSATVDSALTTSSYGSATPYPSVSVPYITIHSSTLTSSLTTAQPTCCPSTESTSSNKKIRYVLIDTQRILFKVHYFCCITSMLCHKMSPSVRKLIYM</sequence>
<keyword evidence="3" id="KW-0472">Membrane</keyword>
<accession>A0A8C7T0N7</accession>
<dbReference type="CDD" id="cd05716">
    <property type="entry name" value="IgV_pIgR_like"/>
    <property type="match status" value="2"/>
</dbReference>
<keyword evidence="2" id="KW-0812">Transmembrane</keyword>
<evidence type="ECO:0000256" key="1">
    <source>
        <dbReference type="ARBA" id="ARBA00004370"/>
    </source>
</evidence>
<dbReference type="PANTHER" id="PTHR11860:SF87">
    <property type="entry name" value="CMRF35-LIKE MOLECULE 8"/>
    <property type="match status" value="1"/>
</dbReference>
<comment type="subcellular location">
    <subcellularLocation>
        <location evidence="1">Membrane</location>
    </subcellularLocation>
</comment>
<evidence type="ECO:0000313" key="5">
    <source>
        <dbReference type="Ensembl" id="ENSOMYP00000073770.2"/>
    </source>
</evidence>
<dbReference type="SUPFAM" id="SSF48726">
    <property type="entry name" value="Immunoglobulin"/>
    <property type="match status" value="2"/>
</dbReference>
<dbReference type="PANTHER" id="PTHR11860">
    <property type="entry name" value="POLYMERIC-IMMUNOGLOBULIN RECEPTOR"/>
    <property type="match status" value="1"/>
</dbReference>
<dbReference type="InterPro" id="IPR007110">
    <property type="entry name" value="Ig-like_dom"/>
</dbReference>
<organism evidence="5 6">
    <name type="scientific">Oncorhynchus mykiss</name>
    <name type="common">Rainbow trout</name>
    <name type="synonym">Salmo gairdneri</name>
    <dbReference type="NCBI Taxonomy" id="8022"/>
    <lineage>
        <taxon>Eukaryota</taxon>
        <taxon>Metazoa</taxon>
        <taxon>Chordata</taxon>
        <taxon>Craniata</taxon>
        <taxon>Vertebrata</taxon>
        <taxon>Euteleostomi</taxon>
        <taxon>Actinopterygii</taxon>
        <taxon>Neopterygii</taxon>
        <taxon>Teleostei</taxon>
        <taxon>Protacanthopterygii</taxon>
        <taxon>Salmoniformes</taxon>
        <taxon>Salmonidae</taxon>
        <taxon>Salmoninae</taxon>
        <taxon>Oncorhynchus</taxon>
    </lineage>
</organism>
<dbReference type="InterPro" id="IPR036179">
    <property type="entry name" value="Ig-like_dom_sf"/>
</dbReference>
<dbReference type="InterPro" id="IPR013106">
    <property type="entry name" value="Ig_V-set"/>
</dbReference>
<dbReference type="Gene3D" id="2.60.40.10">
    <property type="entry name" value="Immunoglobulins"/>
    <property type="match status" value="2"/>
</dbReference>
<dbReference type="PROSITE" id="PS50835">
    <property type="entry name" value="IG_LIKE"/>
    <property type="match status" value="1"/>
</dbReference>
<evidence type="ECO:0000256" key="2">
    <source>
        <dbReference type="ARBA" id="ARBA00022692"/>
    </source>
</evidence>
<proteinExistence type="predicted"/>
<dbReference type="GO" id="GO:0004888">
    <property type="term" value="F:transmembrane signaling receptor activity"/>
    <property type="evidence" value="ECO:0007669"/>
    <property type="project" value="TreeGrafter"/>
</dbReference>
<name>A0A8C7T0N7_ONCMY</name>
<dbReference type="Ensembl" id="ENSOMYT00000080316.2">
    <property type="protein sequence ID" value="ENSOMYP00000073770.2"/>
    <property type="gene ID" value="ENSOMYG00000034109.2"/>
</dbReference>
<dbReference type="InterPro" id="IPR013783">
    <property type="entry name" value="Ig-like_fold"/>
</dbReference>
<protein>
    <recommendedName>
        <fullName evidence="4">Ig-like domain-containing protein</fullName>
    </recommendedName>
</protein>
<dbReference type="InterPro" id="IPR003599">
    <property type="entry name" value="Ig_sub"/>
</dbReference>
<feature type="domain" description="Ig-like" evidence="4">
    <location>
        <begin position="131"/>
        <end position="223"/>
    </location>
</feature>
<evidence type="ECO:0000256" key="3">
    <source>
        <dbReference type="ARBA" id="ARBA00023136"/>
    </source>
</evidence>
<evidence type="ECO:0000313" key="6">
    <source>
        <dbReference type="Proteomes" id="UP000694395"/>
    </source>
</evidence>
<reference evidence="5" key="1">
    <citation type="submission" date="2020-07" db="EMBL/GenBank/DDBJ databases">
        <title>A long reads based de novo assembly of the rainbow trout Arlee double haploid line genome.</title>
        <authorList>
            <person name="Gao G."/>
            <person name="Palti Y."/>
        </authorList>
    </citation>
    <scope>NUCLEOTIDE SEQUENCE [LARGE SCALE GENOMIC DNA]</scope>
</reference>
<reference evidence="5" key="2">
    <citation type="submission" date="2025-08" db="UniProtKB">
        <authorList>
            <consortium name="Ensembl"/>
        </authorList>
    </citation>
    <scope>IDENTIFICATION</scope>
</reference>
<dbReference type="SMART" id="SM00409">
    <property type="entry name" value="IG"/>
    <property type="match status" value="2"/>
</dbReference>
<dbReference type="Proteomes" id="UP000694395">
    <property type="component" value="Chromosome 30"/>
</dbReference>
<dbReference type="AlphaFoldDB" id="A0A8C7T0N7"/>